<dbReference type="PANTHER" id="PTHR33867:SF1">
    <property type="entry name" value="RIBOSOME MATURATION FACTOR RIMP"/>
    <property type="match status" value="1"/>
</dbReference>
<name>A0A923TDF4_9BACT</name>
<dbReference type="SUPFAM" id="SSF75420">
    <property type="entry name" value="YhbC-like, N-terminal domain"/>
    <property type="match status" value="1"/>
</dbReference>
<organism evidence="5 6">
    <name type="scientific">Neolewinella lacunae</name>
    <dbReference type="NCBI Taxonomy" id="1517758"/>
    <lineage>
        <taxon>Bacteria</taxon>
        <taxon>Pseudomonadati</taxon>
        <taxon>Bacteroidota</taxon>
        <taxon>Saprospiria</taxon>
        <taxon>Saprospirales</taxon>
        <taxon>Lewinellaceae</taxon>
        <taxon>Neolewinella</taxon>
    </lineage>
</organism>
<dbReference type="EMBL" id="JACSIT010000104">
    <property type="protein sequence ID" value="MBC6994782.1"/>
    <property type="molecule type" value="Genomic_DNA"/>
</dbReference>
<evidence type="ECO:0000256" key="2">
    <source>
        <dbReference type="ARBA" id="ARBA00022517"/>
    </source>
</evidence>
<protein>
    <recommendedName>
        <fullName evidence="3">Ribosome maturation factor RimP</fullName>
    </recommendedName>
</protein>
<dbReference type="Proteomes" id="UP000650081">
    <property type="component" value="Unassembled WGS sequence"/>
</dbReference>
<dbReference type="HAMAP" id="MF_01077">
    <property type="entry name" value="RimP"/>
    <property type="match status" value="1"/>
</dbReference>
<dbReference type="PANTHER" id="PTHR33867">
    <property type="entry name" value="RIBOSOME MATURATION FACTOR RIMP"/>
    <property type="match status" value="1"/>
</dbReference>
<comment type="caution">
    <text evidence="5">The sequence shown here is derived from an EMBL/GenBank/DDBJ whole genome shotgun (WGS) entry which is preliminary data.</text>
</comment>
<evidence type="ECO:0000313" key="6">
    <source>
        <dbReference type="Proteomes" id="UP000650081"/>
    </source>
</evidence>
<reference evidence="5" key="1">
    <citation type="submission" date="2020-08" db="EMBL/GenBank/DDBJ databases">
        <title>Lewinella bacteria from marine environments.</title>
        <authorList>
            <person name="Zhong Y."/>
        </authorList>
    </citation>
    <scope>NUCLEOTIDE SEQUENCE</scope>
    <source>
        <strain evidence="5">KCTC 42187</strain>
    </source>
</reference>
<dbReference type="InterPro" id="IPR003728">
    <property type="entry name" value="Ribosome_maturation_RimP"/>
</dbReference>
<accession>A0A923TDF4</accession>
<keyword evidence="6" id="KW-1185">Reference proteome</keyword>
<dbReference type="GO" id="GO:0006412">
    <property type="term" value="P:translation"/>
    <property type="evidence" value="ECO:0007669"/>
    <property type="project" value="TreeGrafter"/>
</dbReference>
<feature type="domain" description="Ribosome maturation factor RimP N-terminal" evidence="4">
    <location>
        <begin position="23"/>
        <end position="80"/>
    </location>
</feature>
<dbReference type="InterPro" id="IPR036847">
    <property type="entry name" value="RimP_C_sf"/>
</dbReference>
<keyword evidence="2 3" id="KW-0690">Ribosome biogenesis</keyword>
<proteinExistence type="inferred from homology"/>
<dbReference type="InterPro" id="IPR035956">
    <property type="entry name" value="RimP_N_sf"/>
</dbReference>
<dbReference type="Pfam" id="PF02576">
    <property type="entry name" value="RimP_N"/>
    <property type="match status" value="1"/>
</dbReference>
<dbReference type="InterPro" id="IPR028989">
    <property type="entry name" value="RimP_N"/>
</dbReference>
<comment type="subcellular location">
    <subcellularLocation>
        <location evidence="3">Cytoplasm</location>
    </subcellularLocation>
</comment>
<dbReference type="GO" id="GO:0000028">
    <property type="term" value="P:ribosomal small subunit assembly"/>
    <property type="evidence" value="ECO:0007669"/>
    <property type="project" value="TreeGrafter"/>
</dbReference>
<evidence type="ECO:0000256" key="3">
    <source>
        <dbReference type="HAMAP-Rule" id="MF_01077"/>
    </source>
</evidence>
<sequence>MVGKITEMLEGFFATEAEFGDCFVVDVVQTNTRLEVYVDCDSGMTFGKCQRISRFLEAYLDEEQPLGDQYTLNVSSPGVDRPLKFFRQYVKNIGRTLEVTTHEGDQFKGQLKTVEEAFVVLETKVRRQEGKRKVTAVEDVEIAFAAIKKSVVKISF</sequence>
<gene>
    <name evidence="3" type="primary">rimP</name>
    <name evidence="5" type="ORF">H9S92_11440</name>
</gene>
<comment type="similarity">
    <text evidence="3">Belongs to the RimP family.</text>
</comment>
<evidence type="ECO:0000256" key="1">
    <source>
        <dbReference type="ARBA" id="ARBA00022490"/>
    </source>
</evidence>
<dbReference type="InterPro" id="IPR028998">
    <property type="entry name" value="RimP_C"/>
</dbReference>
<dbReference type="CDD" id="cd01734">
    <property type="entry name" value="YlxS_C"/>
    <property type="match status" value="1"/>
</dbReference>
<dbReference type="Gene3D" id="3.30.300.70">
    <property type="entry name" value="RimP-like superfamily, N-terminal"/>
    <property type="match status" value="1"/>
</dbReference>
<dbReference type="RefSeq" id="WP_187466854.1">
    <property type="nucleotide sequence ID" value="NZ_JACSIT010000104.1"/>
</dbReference>
<keyword evidence="1 3" id="KW-0963">Cytoplasm</keyword>
<dbReference type="SUPFAM" id="SSF74942">
    <property type="entry name" value="YhbC-like, C-terminal domain"/>
    <property type="match status" value="1"/>
</dbReference>
<evidence type="ECO:0000259" key="4">
    <source>
        <dbReference type="Pfam" id="PF02576"/>
    </source>
</evidence>
<dbReference type="GO" id="GO:0005829">
    <property type="term" value="C:cytosol"/>
    <property type="evidence" value="ECO:0007669"/>
    <property type="project" value="TreeGrafter"/>
</dbReference>
<comment type="function">
    <text evidence="3">Required for maturation of 30S ribosomal subunits.</text>
</comment>
<evidence type="ECO:0000313" key="5">
    <source>
        <dbReference type="EMBL" id="MBC6994782.1"/>
    </source>
</evidence>
<dbReference type="AlphaFoldDB" id="A0A923TDF4"/>